<dbReference type="GO" id="GO:0004190">
    <property type="term" value="F:aspartic-type endopeptidase activity"/>
    <property type="evidence" value="ECO:0007669"/>
    <property type="project" value="InterPro"/>
</dbReference>
<keyword evidence="2" id="KW-0812">Transmembrane</keyword>
<dbReference type="OrthoDB" id="771136at2759"/>
<dbReference type="FunCoup" id="I2H7V3">
    <property type="interactions" value="16"/>
</dbReference>
<accession>I2H7V3</accession>
<dbReference type="AlphaFoldDB" id="I2H7V3"/>
<dbReference type="RefSeq" id="XP_004181974.1">
    <property type="nucleotide sequence ID" value="XM_004181926.1"/>
</dbReference>
<keyword evidence="2" id="KW-1133">Transmembrane helix</keyword>
<dbReference type="eggNOG" id="KOG1339">
    <property type="taxonomic scope" value="Eukaryota"/>
</dbReference>
<name>I2H7V3_HENB6</name>
<dbReference type="PRINTS" id="PR00792">
    <property type="entry name" value="PEPSIN"/>
</dbReference>
<feature type="signal peptide" evidence="3">
    <location>
        <begin position="1"/>
        <end position="22"/>
    </location>
</feature>
<dbReference type="MEROPS" id="A01.A91"/>
<evidence type="ECO:0000313" key="6">
    <source>
        <dbReference type="Proteomes" id="UP000002866"/>
    </source>
</evidence>
<evidence type="ECO:0000259" key="4">
    <source>
        <dbReference type="PROSITE" id="PS51767"/>
    </source>
</evidence>
<dbReference type="SUPFAM" id="SSF50630">
    <property type="entry name" value="Acid proteases"/>
    <property type="match status" value="1"/>
</dbReference>
<evidence type="ECO:0000256" key="1">
    <source>
        <dbReference type="ARBA" id="ARBA00007447"/>
    </source>
</evidence>
<dbReference type="InterPro" id="IPR021109">
    <property type="entry name" value="Peptidase_aspartic_dom_sf"/>
</dbReference>
<keyword evidence="2" id="KW-0472">Membrane</keyword>
<feature type="chain" id="PRO_5003660560" description="Peptidase A1 domain-containing protein" evidence="3">
    <location>
        <begin position="23"/>
        <end position="609"/>
    </location>
</feature>
<dbReference type="Pfam" id="PF00026">
    <property type="entry name" value="Asp"/>
    <property type="match status" value="1"/>
</dbReference>
<protein>
    <recommendedName>
        <fullName evidence="4">Peptidase A1 domain-containing protein</fullName>
    </recommendedName>
</protein>
<keyword evidence="3" id="KW-0732">Signal</keyword>
<reference evidence="5 6" key="1">
    <citation type="journal article" date="2011" name="Proc. Natl. Acad. Sci. U.S.A.">
        <title>Evolutionary erosion of yeast sex chromosomes by mating-type switching accidents.</title>
        <authorList>
            <person name="Gordon J.L."/>
            <person name="Armisen D."/>
            <person name="Proux-Wera E."/>
            <person name="Oheigeartaigh S.S."/>
            <person name="Byrne K.P."/>
            <person name="Wolfe K.H."/>
        </authorList>
    </citation>
    <scope>NUCLEOTIDE SEQUENCE [LARGE SCALE GENOMIC DNA]</scope>
    <source>
        <strain evidence="6">ATCC 34711 / CBS 6284 / DSM 70876 / NBRC 10599 / NRRL Y-10934 / UCD 77-7</strain>
    </source>
</reference>
<dbReference type="KEGG" id="tbl:TBLA_0H01680"/>
<comment type="similarity">
    <text evidence="1">Belongs to the peptidase A1 family.</text>
</comment>
<dbReference type="InterPro" id="IPR001461">
    <property type="entry name" value="Aspartic_peptidase_A1"/>
</dbReference>
<evidence type="ECO:0000256" key="3">
    <source>
        <dbReference type="SAM" id="SignalP"/>
    </source>
</evidence>
<feature type="transmembrane region" description="Helical" evidence="2">
    <location>
        <begin position="591"/>
        <end position="608"/>
    </location>
</feature>
<dbReference type="EMBL" id="HE806323">
    <property type="protein sequence ID" value="CCH62455.1"/>
    <property type="molecule type" value="Genomic_DNA"/>
</dbReference>
<keyword evidence="6" id="KW-1185">Reference proteome</keyword>
<proteinExistence type="inferred from homology"/>
<dbReference type="OMA" id="KNIYMAM"/>
<gene>
    <name evidence="5" type="primary">TBLA0H01680</name>
    <name evidence="5" type="ORF">TBLA_0H01680</name>
</gene>
<evidence type="ECO:0000256" key="2">
    <source>
        <dbReference type="SAM" id="Phobius"/>
    </source>
</evidence>
<sequence length="609" mass="66825">MYLLLNIILHTILLQSLRPVQSLLFEKDIINVLKKNSDLSDIERLAKLQFTEFPRLIIGKDLGTIYSNVSLGTPSQLQRLSIDIAQPYVWVRSGRNSTECDKPGSFCVNYSEYYANASNTSRVLNNNYIQNIFFVDGNAISGATYSDRILFPNMTYGNDDINIHRNSTRNFTLNATIDTHNLSVSNISFFDAYNYSSLRYGALGLGGGLVSTNLGVTGPSDPFSLLNALLNSGVIQTASYSMWFANGSSYIDTKHFPYEEKKSDYGLIVFGGVDSSLIDGTFQSFTMIPYEDTSDGLTTSGYPILPMGPIYIIANSGRTLNLTTLDFLEPVLLDSRITNSRLPASFIIQVAIQLEAMYLESLDRWVVPCSLADYNVNFDFSFGSVRIRVPLEDFLVPSGLTGDNKTIHFSQNEDACYLAMYPNTDIGFNILGTPFLKNAVIAVDHSSSQIAIGKAISGKDIYSNNINSLIPSLSSSISSDSTPSTVQAIASGTIPFAITRNNSQYNSLTMRASKIGSEIPVFPGDFWGTVDSNGLVTIGRSFYETRQRSTSTSSSSLFANLSFNSASQKTASGAGTSLKPMKSFYPHKSTPWAWISILMCSILFAIVIL</sequence>
<dbReference type="InParanoid" id="I2H7V3"/>
<dbReference type="HOGENOM" id="CLU_023427_0_0_1"/>
<organism evidence="5 6">
    <name type="scientific">Henningerozyma blattae (strain ATCC 34711 / CBS 6284 / DSM 70876 / NBRC 10599 / NRRL Y-10934 / UCD 77-7)</name>
    <name type="common">Yeast</name>
    <name type="synonym">Tetrapisispora blattae</name>
    <dbReference type="NCBI Taxonomy" id="1071380"/>
    <lineage>
        <taxon>Eukaryota</taxon>
        <taxon>Fungi</taxon>
        <taxon>Dikarya</taxon>
        <taxon>Ascomycota</taxon>
        <taxon>Saccharomycotina</taxon>
        <taxon>Saccharomycetes</taxon>
        <taxon>Saccharomycetales</taxon>
        <taxon>Saccharomycetaceae</taxon>
        <taxon>Henningerozyma</taxon>
    </lineage>
</organism>
<dbReference type="Proteomes" id="UP000002866">
    <property type="component" value="Chromosome 8"/>
</dbReference>
<dbReference type="GeneID" id="14497612"/>
<dbReference type="Gene3D" id="2.40.70.10">
    <property type="entry name" value="Acid Proteases"/>
    <property type="match status" value="2"/>
</dbReference>
<evidence type="ECO:0000313" key="5">
    <source>
        <dbReference type="EMBL" id="CCH62455.1"/>
    </source>
</evidence>
<dbReference type="InterPro" id="IPR033121">
    <property type="entry name" value="PEPTIDASE_A1"/>
</dbReference>
<feature type="domain" description="Peptidase A1" evidence="4">
    <location>
        <begin position="65"/>
        <end position="453"/>
    </location>
</feature>
<dbReference type="GO" id="GO:0006508">
    <property type="term" value="P:proteolysis"/>
    <property type="evidence" value="ECO:0007669"/>
    <property type="project" value="InterPro"/>
</dbReference>
<dbReference type="PANTHER" id="PTHR47966">
    <property type="entry name" value="BETA-SITE APP-CLEAVING ENZYME, ISOFORM A-RELATED"/>
    <property type="match status" value="1"/>
</dbReference>
<dbReference type="PROSITE" id="PS51767">
    <property type="entry name" value="PEPTIDASE_A1"/>
    <property type="match status" value="1"/>
</dbReference>
<dbReference type="PANTHER" id="PTHR47966:SF51">
    <property type="entry name" value="BETA-SITE APP-CLEAVING ENZYME, ISOFORM A-RELATED"/>
    <property type="match status" value="1"/>
</dbReference>